<proteinExistence type="predicted"/>
<dbReference type="Pfam" id="PF14464">
    <property type="entry name" value="Prok-JAB"/>
    <property type="match status" value="1"/>
</dbReference>
<reference evidence="7 8" key="1">
    <citation type="submission" date="2016-04" db="EMBL/GenBank/DDBJ databases">
        <title>Genome sequence of Methanobrevibacter filiformis DSM 11501.</title>
        <authorList>
            <person name="Poehlein A."/>
            <person name="Seedorf H."/>
            <person name="Daniel R."/>
        </authorList>
    </citation>
    <scope>NUCLEOTIDE SEQUENCE [LARGE SCALE GENOMIC DNA]</scope>
    <source>
        <strain evidence="7 8">DSM 11501</strain>
    </source>
</reference>
<sequence>MFDKVISKILNNEEKEFHEIHVQRDVIETITDMGQSSDPYEFMCLLEGNFKNNILTITGLIFLPTDTSSEGAIMHTGMLPVTMDHLGSVHSHPGPSNMPSETDLITFSKMGLFHMIICRPYEIENIMSYNRFGEFVPYKIVESTSQVSSVMDDLIDDEDLLRDDDFY</sequence>
<dbReference type="GO" id="GO:0046872">
    <property type="term" value="F:metal ion binding"/>
    <property type="evidence" value="ECO:0007669"/>
    <property type="project" value="UniProtKB-KW"/>
</dbReference>
<dbReference type="SUPFAM" id="SSF102712">
    <property type="entry name" value="JAB1/MPN domain"/>
    <property type="match status" value="1"/>
</dbReference>
<dbReference type="STRING" id="55758.MBFIL_07810"/>
<dbReference type="InterPro" id="IPR028090">
    <property type="entry name" value="JAB_dom_prok"/>
</dbReference>
<evidence type="ECO:0000256" key="3">
    <source>
        <dbReference type="ARBA" id="ARBA00022801"/>
    </source>
</evidence>
<dbReference type="EMBL" id="LWMT01000119">
    <property type="protein sequence ID" value="KZX14916.1"/>
    <property type="molecule type" value="Genomic_DNA"/>
</dbReference>
<keyword evidence="8" id="KW-1185">Reference proteome</keyword>
<keyword evidence="1" id="KW-0645">Protease</keyword>
<evidence type="ECO:0000313" key="8">
    <source>
        <dbReference type="Proteomes" id="UP000077066"/>
    </source>
</evidence>
<feature type="domain" description="JAB" evidence="6">
    <location>
        <begin position="25"/>
        <end position="124"/>
    </location>
</feature>
<keyword evidence="2" id="KW-0479">Metal-binding</keyword>
<protein>
    <submittedName>
        <fullName evidence="7">Mov34/MPN/PAD-1 family protein</fullName>
    </submittedName>
</protein>
<evidence type="ECO:0000313" key="7">
    <source>
        <dbReference type="EMBL" id="KZX14916.1"/>
    </source>
</evidence>
<evidence type="ECO:0000256" key="4">
    <source>
        <dbReference type="ARBA" id="ARBA00022833"/>
    </source>
</evidence>
<dbReference type="Proteomes" id="UP000077066">
    <property type="component" value="Unassembled WGS sequence"/>
</dbReference>
<dbReference type="Gene3D" id="3.40.140.10">
    <property type="entry name" value="Cytidine Deaminase, domain 2"/>
    <property type="match status" value="1"/>
</dbReference>
<dbReference type="PATRIC" id="fig|55758.3.peg.872"/>
<evidence type="ECO:0000259" key="6">
    <source>
        <dbReference type="Pfam" id="PF14464"/>
    </source>
</evidence>
<accession>A0A166CVU4</accession>
<dbReference type="OrthoDB" id="4612at2157"/>
<organism evidence="7 8">
    <name type="scientific">Methanobrevibacter filiformis</name>
    <dbReference type="NCBI Taxonomy" id="55758"/>
    <lineage>
        <taxon>Archaea</taxon>
        <taxon>Methanobacteriati</taxon>
        <taxon>Methanobacteriota</taxon>
        <taxon>Methanomada group</taxon>
        <taxon>Methanobacteria</taxon>
        <taxon>Methanobacteriales</taxon>
        <taxon>Methanobacteriaceae</taxon>
        <taxon>Methanobrevibacter</taxon>
    </lineage>
</organism>
<dbReference type="GO" id="GO:0006508">
    <property type="term" value="P:proteolysis"/>
    <property type="evidence" value="ECO:0007669"/>
    <property type="project" value="UniProtKB-KW"/>
</dbReference>
<comment type="caution">
    <text evidence="7">The sequence shown here is derived from an EMBL/GenBank/DDBJ whole genome shotgun (WGS) entry which is preliminary data.</text>
</comment>
<evidence type="ECO:0000256" key="2">
    <source>
        <dbReference type="ARBA" id="ARBA00022723"/>
    </source>
</evidence>
<dbReference type="AlphaFoldDB" id="A0A166CVU4"/>
<dbReference type="RefSeq" id="WP_066971712.1">
    <property type="nucleotide sequence ID" value="NZ_LWMT01000119.1"/>
</dbReference>
<keyword evidence="3" id="KW-0378">Hydrolase</keyword>
<keyword evidence="4" id="KW-0862">Zinc</keyword>
<keyword evidence="5" id="KW-0482">Metalloprotease</keyword>
<evidence type="ECO:0000256" key="1">
    <source>
        <dbReference type="ARBA" id="ARBA00022670"/>
    </source>
</evidence>
<dbReference type="GO" id="GO:0008237">
    <property type="term" value="F:metallopeptidase activity"/>
    <property type="evidence" value="ECO:0007669"/>
    <property type="project" value="UniProtKB-KW"/>
</dbReference>
<evidence type="ECO:0000256" key="5">
    <source>
        <dbReference type="ARBA" id="ARBA00023049"/>
    </source>
</evidence>
<name>A0A166CVU4_9EURY</name>
<gene>
    <name evidence="7" type="ORF">MBFIL_07810</name>
</gene>